<keyword evidence="15" id="KW-1185">Reference proteome</keyword>
<dbReference type="GO" id="GO:0006891">
    <property type="term" value="P:intra-Golgi vesicle-mediated transport"/>
    <property type="evidence" value="ECO:0007669"/>
    <property type="project" value="UniProtKB-UniRule"/>
</dbReference>
<dbReference type="EMBL" id="SDIL01000018">
    <property type="protein sequence ID" value="RXK40475.1"/>
    <property type="molecule type" value="Genomic_DNA"/>
</dbReference>
<protein>
    <recommendedName>
        <fullName evidence="3 10">Conserved oligomeric Golgi complex subunit 6</fullName>
        <shortName evidence="10">COG complex subunit 6</shortName>
    </recommendedName>
    <alternativeName>
        <fullName evidence="8 10">Component of oligomeric Golgi complex 6</fullName>
    </alternativeName>
</protein>
<dbReference type="SMART" id="SM01087">
    <property type="entry name" value="COG6"/>
    <property type="match status" value="1"/>
</dbReference>
<evidence type="ECO:0000256" key="6">
    <source>
        <dbReference type="ARBA" id="ARBA00023034"/>
    </source>
</evidence>
<feature type="compositionally biased region" description="Polar residues" evidence="11">
    <location>
        <begin position="605"/>
        <end position="620"/>
    </location>
</feature>
<evidence type="ECO:0000313" key="15">
    <source>
        <dbReference type="Proteomes" id="UP000289152"/>
    </source>
</evidence>
<dbReference type="Pfam" id="PF20653">
    <property type="entry name" value="COG6_C"/>
    <property type="match status" value="1"/>
</dbReference>
<comment type="caution">
    <text evidence="14">The sequence shown here is derived from an EMBL/GenBank/DDBJ whole genome shotgun (WGS) entry which is preliminary data.</text>
</comment>
<dbReference type="AlphaFoldDB" id="A0A4Q1BR80"/>
<comment type="subcellular location">
    <subcellularLocation>
        <location evidence="1 10">Golgi apparatus membrane</location>
        <topology evidence="1 10">Peripheral membrane protein</topology>
    </subcellularLocation>
</comment>
<dbReference type="InterPro" id="IPR010490">
    <property type="entry name" value="COG6"/>
</dbReference>
<comment type="similarity">
    <text evidence="2 10">Belongs to the COG6 family.</text>
</comment>
<reference evidence="14 15" key="1">
    <citation type="submission" date="2016-06" db="EMBL/GenBank/DDBJ databases">
        <title>Evolution of pathogenesis and genome organization in the Tremellales.</title>
        <authorList>
            <person name="Cuomo C."/>
            <person name="Litvintseva A."/>
            <person name="Heitman J."/>
            <person name="Chen Y."/>
            <person name="Sun S."/>
            <person name="Springer D."/>
            <person name="Dromer F."/>
            <person name="Young S."/>
            <person name="Zeng Q."/>
            <person name="Chapman S."/>
            <person name="Gujja S."/>
            <person name="Saif S."/>
            <person name="Birren B."/>
        </authorList>
    </citation>
    <scope>NUCLEOTIDE SEQUENCE [LARGE SCALE GENOMIC DNA]</scope>
    <source>
        <strain evidence="14 15">ATCC 28783</strain>
    </source>
</reference>
<evidence type="ECO:0000256" key="3">
    <source>
        <dbReference type="ARBA" id="ARBA00020973"/>
    </source>
</evidence>
<feature type="region of interest" description="Disordered" evidence="11">
    <location>
        <begin position="1"/>
        <end position="28"/>
    </location>
</feature>
<dbReference type="GO" id="GO:0015031">
    <property type="term" value="P:protein transport"/>
    <property type="evidence" value="ECO:0007669"/>
    <property type="project" value="UniProtKB-KW"/>
</dbReference>
<comment type="function">
    <text evidence="9">Acts as a component of the peripheral membrane COG complex that is involved in intra-Golgi protein trafficking. COG is located at the cis-Golgi, and regulates tethering of retrograde intra-Golgi vesicles and possibly a number of other membrane trafficking events.</text>
</comment>
<dbReference type="Proteomes" id="UP000289152">
    <property type="component" value="Unassembled WGS sequence"/>
</dbReference>
<keyword evidence="4 10" id="KW-0813">Transport</keyword>
<dbReference type="GO" id="GO:0000139">
    <property type="term" value="C:Golgi membrane"/>
    <property type="evidence" value="ECO:0007669"/>
    <property type="project" value="UniProtKB-SubCell"/>
</dbReference>
<sequence>MSDPPSPSMLPQRSLSISVPVTAPAPVPAARNNPISLRIYKAITTSFDDSSSREALEIASSFYTPRVDKGKGKAEEYELDEDELPRRRTLKGQSAATARKYLKRDVEGKLAGGAQKFLEAFGEVDKKLSVLREHMLEMQLRCDQVQAELDQANSGTKHLLERADGLRAQREHAQMRSTIISVFLSRFTLSEQELAALTSRDVPVGQSLFDALDRVERIRSDCQALLAGEEGKTQAGMDIMGATSEQLESGYKKMHRWCTLNFRQYTKEGHLEVSVIMKEAVKRLQNRPALFQDAISVLTSTRQSSILAAFLDALTKGGPNGLPRPIELHAHDPTRYVGDMLAWVHQTTASEHEFLDGLFGVKEKRRMVGAERVGESVGQEEEMVASSLDKDLEGLSRPLKMRIQQTIKSQEGIIMTYKITNLLQFYLVTMRKTIGDKALLCKTLQEIYDESYAIFLETLDAQGRSLLRFLHPPDATLTPPVALRDACQVLREIIAVYDTSLVDEHDREADFALVLQKAVGPAVEMCEKMAELRKSTAWDKDIFLINCLGYLQHTLEPYPFTSPHLSILSSQIRTHVDSMTYEHHQSLLESSGLSPILKTIRSRSSDSSQTPLSRSPATSPKSLTQALTRFSSFLGNIDVLSSPRLALLSSARLAEEIHRAALKRIAEGYAEVCDRVLDKNEGYEFAETLLRRGKEEVSVALGVELEA</sequence>
<comment type="function">
    <text evidence="10">Acts as component of the peripheral membrane COG complex that is involved in intra-Golgi protein trafficking. COG is located at the cis-Golgi, and regulates tethering of retrograde intra-Golgi vesicles and possibly a number of other membrane trafficking events.</text>
</comment>
<proteinExistence type="inferred from homology"/>
<dbReference type="InterPro" id="IPR048368">
    <property type="entry name" value="COG6_N"/>
</dbReference>
<dbReference type="PANTHER" id="PTHR21506:SF0">
    <property type="entry name" value="CONSERVED OLIGOMERIC GOLGI COMPLEX SUBUNIT 6"/>
    <property type="match status" value="1"/>
</dbReference>
<evidence type="ECO:0000256" key="5">
    <source>
        <dbReference type="ARBA" id="ARBA00022927"/>
    </source>
</evidence>
<dbReference type="STRING" id="5217.A0A4Q1BR80"/>
<feature type="domain" description="Conserved Oligomeric Golgi complex subunit 6 C-terminal" evidence="13">
    <location>
        <begin position="234"/>
        <end position="701"/>
    </location>
</feature>
<comment type="subunit">
    <text evidence="10">Component of the conserved oligomeric Golgi complex.</text>
</comment>
<evidence type="ECO:0000256" key="10">
    <source>
        <dbReference type="RuleBase" id="RU365075"/>
    </source>
</evidence>
<evidence type="ECO:0000313" key="14">
    <source>
        <dbReference type="EMBL" id="RXK40475.1"/>
    </source>
</evidence>
<keyword evidence="6 10" id="KW-0333">Golgi apparatus</keyword>
<evidence type="ECO:0000256" key="1">
    <source>
        <dbReference type="ARBA" id="ARBA00004395"/>
    </source>
</evidence>
<dbReference type="InterPro" id="IPR048369">
    <property type="entry name" value="COG6_C"/>
</dbReference>
<evidence type="ECO:0000256" key="7">
    <source>
        <dbReference type="ARBA" id="ARBA00023136"/>
    </source>
</evidence>
<dbReference type="Pfam" id="PF06419">
    <property type="entry name" value="COG6_N"/>
    <property type="match status" value="1"/>
</dbReference>
<keyword evidence="7 10" id="KW-0472">Membrane</keyword>
<dbReference type="OrthoDB" id="272987at2759"/>
<organism evidence="14 15">
    <name type="scientific">Tremella mesenterica</name>
    <name type="common">Jelly fungus</name>
    <dbReference type="NCBI Taxonomy" id="5217"/>
    <lineage>
        <taxon>Eukaryota</taxon>
        <taxon>Fungi</taxon>
        <taxon>Dikarya</taxon>
        <taxon>Basidiomycota</taxon>
        <taxon>Agaricomycotina</taxon>
        <taxon>Tremellomycetes</taxon>
        <taxon>Tremellales</taxon>
        <taxon>Tremellaceae</taxon>
        <taxon>Tremella</taxon>
    </lineage>
</organism>
<dbReference type="PANTHER" id="PTHR21506">
    <property type="entry name" value="COMPONENT OF OLIGOMERIC GOLGI COMPLEX 6"/>
    <property type="match status" value="1"/>
</dbReference>
<evidence type="ECO:0000256" key="2">
    <source>
        <dbReference type="ARBA" id="ARBA00011023"/>
    </source>
</evidence>
<dbReference type="FunCoup" id="A0A4Q1BR80">
    <property type="interactions" value="243"/>
</dbReference>
<evidence type="ECO:0000256" key="9">
    <source>
        <dbReference type="ARBA" id="ARBA00043873"/>
    </source>
</evidence>
<evidence type="ECO:0000256" key="4">
    <source>
        <dbReference type="ARBA" id="ARBA00022448"/>
    </source>
</evidence>
<dbReference type="GO" id="GO:0017119">
    <property type="term" value="C:Golgi transport complex"/>
    <property type="evidence" value="ECO:0007669"/>
    <property type="project" value="UniProtKB-UniRule"/>
</dbReference>
<dbReference type="InParanoid" id="A0A4Q1BR80"/>
<feature type="domain" description="Conserved oligomeric complex COG6 N-terminal" evidence="12">
    <location>
        <begin position="92"/>
        <end position="199"/>
    </location>
</feature>
<feature type="region of interest" description="Disordered" evidence="11">
    <location>
        <begin position="600"/>
        <end position="620"/>
    </location>
</feature>
<dbReference type="VEuPathDB" id="FungiDB:TREMEDRAFT_34802"/>
<name>A0A4Q1BR80_TREME</name>
<evidence type="ECO:0000256" key="11">
    <source>
        <dbReference type="SAM" id="MobiDB-lite"/>
    </source>
</evidence>
<keyword evidence="5 10" id="KW-0653">Protein transport</keyword>
<accession>A0A4Q1BR80</accession>
<evidence type="ECO:0000259" key="12">
    <source>
        <dbReference type="Pfam" id="PF06419"/>
    </source>
</evidence>
<gene>
    <name evidence="14" type="ORF">M231_02308</name>
</gene>
<evidence type="ECO:0000256" key="8">
    <source>
        <dbReference type="ARBA" id="ARBA00031348"/>
    </source>
</evidence>
<evidence type="ECO:0000259" key="13">
    <source>
        <dbReference type="Pfam" id="PF20653"/>
    </source>
</evidence>
<feature type="compositionally biased region" description="Low complexity" evidence="11">
    <location>
        <begin position="19"/>
        <end position="28"/>
    </location>
</feature>